<evidence type="ECO:0000313" key="4">
    <source>
        <dbReference type="EMBL" id="RDK11908.1"/>
    </source>
</evidence>
<evidence type="ECO:0000256" key="1">
    <source>
        <dbReference type="ARBA" id="ARBA00023125"/>
    </source>
</evidence>
<evidence type="ECO:0000256" key="2">
    <source>
        <dbReference type="PROSITE-ProRule" id="PRU00335"/>
    </source>
</evidence>
<protein>
    <recommendedName>
        <fullName evidence="3">HTH tetR-type domain-containing protein</fullName>
    </recommendedName>
</protein>
<dbReference type="SUPFAM" id="SSF48498">
    <property type="entry name" value="Tetracyclin repressor-like, C-terminal domain"/>
    <property type="match status" value="1"/>
</dbReference>
<keyword evidence="5" id="KW-1185">Reference proteome</keyword>
<sequence>MDENVGREKIIATAIALLRNHKPGEITQNLVASNAGVDPKLVRYYFGDLEGLMTTVLERLIDGLGMVMSKASTTGGTATERIRRRIRALTNYVVANPNLWEMISDRVYASKTDWAKNVRAELTSSAYSRLQTVIEDGQRNGEFAENIDTRFLYIALIGLSEIFVTARSIVDELMPGRRTSTENLYADFIIDLVLRGIAKRP</sequence>
<evidence type="ECO:0000313" key="5">
    <source>
        <dbReference type="Proteomes" id="UP000255165"/>
    </source>
</evidence>
<dbReference type="InterPro" id="IPR001647">
    <property type="entry name" value="HTH_TetR"/>
</dbReference>
<dbReference type="Pfam" id="PF17938">
    <property type="entry name" value="TetR_C_29"/>
    <property type="match status" value="1"/>
</dbReference>
<feature type="domain" description="HTH tetR-type" evidence="3">
    <location>
        <begin position="4"/>
        <end position="64"/>
    </location>
</feature>
<accession>A0A370P289</accession>
<dbReference type="GO" id="GO:0003677">
    <property type="term" value="F:DNA binding"/>
    <property type="evidence" value="ECO:0007669"/>
    <property type="project" value="UniProtKB-UniRule"/>
</dbReference>
<dbReference type="EMBL" id="QKWJ01000002">
    <property type="protein sequence ID" value="RDK11908.1"/>
    <property type="molecule type" value="Genomic_DNA"/>
</dbReference>
<dbReference type="InterPro" id="IPR041474">
    <property type="entry name" value="NicS_C"/>
</dbReference>
<gene>
    <name evidence="4" type="ORF">DN412_03185</name>
</gene>
<dbReference type="Proteomes" id="UP000255165">
    <property type="component" value="Unassembled WGS sequence"/>
</dbReference>
<dbReference type="PROSITE" id="PS50977">
    <property type="entry name" value="HTH_TETR_2"/>
    <property type="match status" value="1"/>
</dbReference>
<dbReference type="InterPro" id="IPR009057">
    <property type="entry name" value="Homeodomain-like_sf"/>
</dbReference>
<dbReference type="InterPro" id="IPR036271">
    <property type="entry name" value="Tet_transcr_reg_TetR-rel_C_sf"/>
</dbReference>
<keyword evidence="1 2" id="KW-0238">DNA-binding</keyword>
<name>A0A370P289_9BURK</name>
<proteinExistence type="predicted"/>
<dbReference type="PANTHER" id="PTHR30328">
    <property type="entry name" value="TRANSCRIPTIONAL REPRESSOR"/>
    <property type="match status" value="1"/>
</dbReference>
<dbReference type="AlphaFoldDB" id="A0A370P289"/>
<reference evidence="4 5" key="1">
    <citation type="submission" date="2018-06" db="EMBL/GenBank/DDBJ databases">
        <authorList>
            <person name="Feng T."/>
            <person name="Jeon C.O."/>
        </authorList>
    </citation>
    <scope>NUCLEOTIDE SEQUENCE [LARGE SCALE GENOMIC DNA]</scope>
    <source>
        <strain evidence="4 5">S23</strain>
    </source>
</reference>
<dbReference type="Gene3D" id="1.10.357.10">
    <property type="entry name" value="Tetracycline Repressor, domain 2"/>
    <property type="match status" value="1"/>
</dbReference>
<dbReference type="SUPFAM" id="SSF46689">
    <property type="entry name" value="Homeodomain-like"/>
    <property type="match status" value="1"/>
</dbReference>
<feature type="DNA-binding region" description="H-T-H motif" evidence="2">
    <location>
        <begin position="27"/>
        <end position="46"/>
    </location>
</feature>
<dbReference type="InterPro" id="IPR050109">
    <property type="entry name" value="HTH-type_TetR-like_transc_reg"/>
</dbReference>
<dbReference type="PANTHER" id="PTHR30328:SF54">
    <property type="entry name" value="HTH-TYPE TRANSCRIPTIONAL REPRESSOR SCO4008"/>
    <property type="match status" value="1"/>
</dbReference>
<comment type="caution">
    <text evidence="4">The sequence shown here is derived from an EMBL/GenBank/DDBJ whole genome shotgun (WGS) entry which is preliminary data.</text>
</comment>
<evidence type="ECO:0000259" key="3">
    <source>
        <dbReference type="PROSITE" id="PS50977"/>
    </source>
</evidence>
<organism evidence="4 5">
    <name type="scientific">Cupriavidus lacunae</name>
    <dbReference type="NCBI Taxonomy" id="2666307"/>
    <lineage>
        <taxon>Bacteria</taxon>
        <taxon>Pseudomonadati</taxon>
        <taxon>Pseudomonadota</taxon>
        <taxon>Betaproteobacteria</taxon>
        <taxon>Burkholderiales</taxon>
        <taxon>Burkholderiaceae</taxon>
        <taxon>Cupriavidus</taxon>
    </lineage>
</organism>